<keyword evidence="5" id="KW-0732">Signal</keyword>
<feature type="signal peptide" evidence="5">
    <location>
        <begin position="1"/>
        <end position="17"/>
    </location>
</feature>
<dbReference type="OrthoDB" id="2105416at2759"/>
<protein>
    <submittedName>
        <fullName evidence="6">Uncharacterized protein</fullName>
    </submittedName>
</protein>
<dbReference type="Proteomes" id="UP000241890">
    <property type="component" value="Unassembled WGS sequence"/>
</dbReference>
<keyword evidence="2" id="KW-0812">Transmembrane</keyword>
<keyword evidence="3" id="KW-0472">Membrane</keyword>
<accession>A0A2R5GE74</accession>
<sequence length="187" mass="19364">MFCLDYALAFAVHYVLCGSRPAAPDANTPATPGSADLTGATGEKSDGGVPRWARETTAGAAAGLAAAVALYPFDVLRQSAVQRGTSSFAASTVPFMAVYLGIFFTAVPSERPAEFSTKARTAVAAATAAAVVEFPLDKAKHAIAGGNRGMALATSAARIPLSAFLLLAYDHMLRAAQQRRQLEATRS</sequence>
<comment type="caution">
    <text evidence="6">The sequence shown here is derived from an EMBL/GenBank/DDBJ whole genome shotgun (WGS) entry which is preliminary data.</text>
</comment>
<evidence type="ECO:0000256" key="4">
    <source>
        <dbReference type="SAM" id="MobiDB-lite"/>
    </source>
</evidence>
<feature type="chain" id="PRO_5015312793" evidence="5">
    <location>
        <begin position="18"/>
        <end position="187"/>
    </location>
</feature>
<keyword evidence="7" id="KW-1185">Reference proteome</keyword>
<dbReference type="AlphaFoldDB" id="A0A2R5GE74"/>
<dbReference type="GO" id="GO:0016020">
    <property type="term" value="C:membrane"/>
    <property type="evidence" value="ECO:0007669"/>
    <property type="project" value="UniProtKB-SubCell"/>
</dbReference>
<evidence type="ECO:0000256" key="5">
    <source>
        <dbReference type="SAM" id="SignalP"/>
    </source>
</evidence>
<gene>
    <name evidence="6" type="ORF">FCC1311_054592</name>
</gene>
<evidence type="ECO:0000256" key="2">
    <source>
        <dbReference type="ARBA" id="ARBA00022692"/>
    </source>
</evidence>
<dbReference type="SUPFAM" id="SSF103506">
    <property type="entry name" value="Mitochondrial carrier"/>
    <property type="match status" value="1"/>
</dbReference>
<proteinExistence type="predicted"/>
<organism evidence="6 7">
    <name type="scientific">Hondaea fermentalgiana</name>
    <dbReference type="NCBI Taxonomy" id="2315210"/>
    <lineage>
        <taxon>Eukaryota</taxon>
        <taxon>Sar</taxon>
        <taxon>Stramenopiles</taxon>
        <taxon>Bigyra</taxon>
        <taxon>Labyrinthulomycetes</taxon>
        <taxon>Thraustochytrida</taxon>
        <taxon>Thraustochytriidae</taxon>
        <taxon>Hondaea</taxon>
    </lineage>
</organism>
<evidence type="ECO:0000313" key="6">
    <source>
        <dbReference type="EMBL" id="GBG29237.1"/>
    </source>
</evidence>
<dbReference type="InParanoid" id="A0A2R5GE74"/>
<dbReference type="InterPro" id="IPR023395">
    <property type="entry name" value="MCP_dom_sf"/>
</dbReference>
<comment type="subcellular location">
    <subcellularLocation>
        <location evidence="1">Membrane</location>
    </subcellularLocation>
</comment>
<evidence type="ECO:0000313" key="7">
    <source>
        <dbReference type="Proteomes" id="UP000241890"/>
    </source>
</evidence>
<evidence type="ECO:0000256" key="3">
    <source>
        <dbReference type="ARBA" id="ARBA00023136"/>
    </source>
</evidence>
<name>A0A2R5GE74_9STRA</name>
<evidence type="ECO:0000256" key="1">
    <source>
        <dbReference type="ARBA" id="ARBA00004370"/>
    </source>
</evidence>
<reference evidence="6 7" key="1">
    <citation type="submission" date="2017-12" db="EMBL/GenBank/DDBJ databases">
        <title>Sequencing, de novo assembly and annotation of complete genome of a new Thraustochytrid species, strain FCC1311.</title>
        <authorList>
            <person name="Sedici K."/>
            <person name="Godart F."/>
            <person name="Aiese Cigliano R."/>
            <person name="Sanseverino W."/>
            <person name="Barakat M."/>
            <person name="Ortet P."/>
            <person name="Marechal E."/>
            <person name="Cagnac O."/>
            <person name="Amato A."/>
        </authorList>
    </citation>
    <scope>NUCLEOTIDE SEQUENCE [LARGE SCALE GENOMIC DNA]</scope>
</reference>
<feature type="region of interest" description="Disordered" evidence="4">
    <location>
        <begin position="25"/>
        <end position="48"/>
    </location>
</feature>
<dbReference type="EMBL" id="BEYU01000054">
    <property type="protein sequence ID" value="GBG29237.1"/>
    <property type="molecule type" value="Genomic_DNA"/>
</dbReference>